<dbReference type="AlphaFoldDB" id="A0A8X6RSK5"/>
<reference evidence="1" key="1">
    <citation type="submission" date="2020-08" db="EMBL/GenBank/DDBJ databases">
        <title>Multicomponent nature underlies the extraordinary mechanical properties of spider dragline silk.</title>
        <authorList>
            <person name="Kono N."/>
            <person name="Nakamura H."/>
            <person name="Mori M."/>
            <person name="Yoshida Y."/>
            <person name="Ohtoshi R."/>
            <person name="Malay A.D."/>
            <person name="Moran D.A.P."/>
            <person name="Tomita M."/>
            <person name="Numata K."/>
            <person name="Arakawa K."/>
        </authorList>
    </citation>
    <scope>NUCLEOTIDE SEQUENCE</scope>
</reference>
<dbReference type="GO" id="GO:0031297">
    <property type="term" value="P:replication fork processing"/>
    <property type="evidence" value="ECO:0007669"/>
    <property type="project" value="TreeGrafter"/>
</dbReference>
<dbReference type="GO" id="GO:0044547">
    <property type="term" value="F:DNA topoisomerase binding"/>
    <property type="evidence" value="ECO:0007669"/>
    <property type="project" value="TreeGrafter"/>
</dbReference>
<dbReference type="GO" id="GO:0003690">
    <property type="term" value="F:double-stranded DNA binding"/>
    <property type="evidence" value="ECO:0007669"/>
    <property type="project" value="TreeGrafter"/>
</dbReference>
<protein>
    <submittedName>
        <fullName evidence="1">Histone-lysine N-methyltransferase SETMAR</fullName>
    </submittedName>
</protein>
<gene>
    <name evidence="1" type="primary">SETMAR</name>
    <name evidence="1" type="ORF">TNCV_4909301</name>
</gene>
<sequence length="139" mass="16210">MMDRISTCETLTTRNEIDPFLKRMVIGDEKRVTYDNIVGKRSGSKRGEAAQTQLDRLKLVINQKRPELANRRGFVFHQDNARPHTSVVTRQKLWELGWQVLMHPPYSPDLAPSNYHLFLVLQNFLSDKKLGSREDCENR</sequence>
<name>A0A8X6RSK5_TRICX</name>
<dbReference type="GO" id="GO:0006303">
    <property type="term" value="P:double-strand break repair via nonhomologous end joining"/>
    <property type="evidence" value="ECO:0007669"/>
    <property type="project" value="TreeGrafter"/>
</dbReference>
<dbReference type="GO" id="GO:0044774">
    <property type="term" value="P:mitotic DNA integrity checkpoint signaling"/>
    <property type="evidence" value="ECO:0007669"/>
    <property type="project" value="TreeGrafter"/>
</dbReference>
<evidence type="ECO:0000313" key="2">
    <source>
        <dbReference type="Proteomes" id="UP000887159"/>
    </source>
</evidence>
<dbReference type="InterPro" id="IPR052709">
    <property type="entry name" value="Transposase-MT_Hybrid"/>
</dbReference>
<dbReference type="GO" id="GO:0015074">
    <property type="term" value="P:DNA integration"/>
    <property type="evidence" value="ECO:0007669"/>
    <property type="project" value="TreeGrafter"/>
</dbReference>
<dbReference type="Gene3D" id="3.30.420.10">
    <property type="entry name" value="Ribonuclease H-like superfamily/Ribonuclease H"/>
    <property type="match status" value="2"/>
</dbReference>
<evidence type="ECO:0000313" key="1">
    <source>
        <dbReference type="EMBL" id="GFX98287.1"/>
    </source>
</evidence>
<comment type="caution">
    <text evidence="1">The sequence shown here is derived from an EMBL/GenBank/DDBJ whole genome shotgun (WGS) entry which is preliminary data.</text>
</comment>
<dbReference type="InterPro" id="IPR036397">
    <property type="entry name" value="RNaseH_sf"/>
</dbReference>
<dbReference type="GO" id="GO:0035861">
    <property type="term" value="C:site of double-strand break"/>
    <property type="evidence" value="ECO:0007669"/>
    <property type="project" value="TreeGrafter"/>
</dbReference>
<organism evidence="1 2">
    <name type="scientific">Trichonephila clavipes</name>
    <name type="common">Golden silk orbweaver</name>
    <name type="synonym">Nephila clavipes</name>
    <dbReference type="NCBI Taxonomy" id="2585209"/>
    <lineage>
        <taxon>Eukaryota</taxon>
        <taxon>Metazoa</taxon>
        <taxon>Ecdysozoa</taxon>
        <taxon>Arthropoda</taxon>
        <taxon>Chelicerata</taxon>
        <taxon>Arachnida</taxon>
        <taxon>Araneae</taxon>
        <taxon>Araneomorphae</taxon>
        <taxon>Entelegynae</taxon>
        <taxon>Araneoidea</taxon>
        <taxon>Nephilidae</taxon>
        <taxon>Trichonephila</taxon>
    </lineage>
</organism>
<dbReference type="GO" id="GO:0000014">
    <property type="term" value="F:single-stranded DNA endodeoxyribonuclease activity"/>
    <property type="evidence" value="ECO:0007669"/>
    <property type="project" value="TreeGrafter"/>
</dbReference>
<dbReference type="EMBL" id="BMAU01021201">
    <property type="protein sequence ID" value="GFX98287.1"/>
    <property type="molecule type" value="Genomic_DNA"/>
</dbReference>
<dbReference type="PANTHER" id="PTHR46060">
    <property type="entry name" value="MARINER MOS1 TRANSPOSASE-LIKE PROTEIN"/>
    <property type="match status" value="1"/>
</dbReference>
<accession>A0A8X6RSK5</accession>
<dbReference type="PANTHER" id="PTHR46060:SF2">
    <property type="entry name" value="HISTONE-LYSINE N-METHYLTRANSFERASE SETMAR"/>
    <property type="match status" value="1"/>
</dbReference>
<keyword evidence="2" id="KW-1185">Reference proteome</keyword>
<dbReference type="GO" id="GO:0000729">
    <property type="term" value="P:DNA double-strand break processing"/>
    <property type="evidence" value="ECO:0007669"/>
    <property type="project" value="TreeGrafter"/>
</dbReference>
<dbReference type="GO" id="GO:0003697">
    <property type="term" value="F:single-stranded DNA binding"/>
    <property type="evidence" value="ECO:0007669"/>
    <property type="project" value="TreeGrafter"/>
</dbReference>
<dbReference type="GO" id="GO:0042800">
    <property type="term" value="F:histone H3K4 methyltransferase activity"/>
    <property type="evidence" value="ECO:0007669"/>
    <property type="project" value="TreeGrafter"/>
</dbReference>
<dbReference type="GO" id="GO:0005634">
    <property type="term" value="C:nucleus"/>
    <property type="evidence" value="ECO:0007669"/>
    <property type="project" value="TreeGrafter"/>
</dbReference>
<dbReference type="Proteomes" id="UP000887159">
    <property type="component" value="Unassembled WGS sequence"/>
</dbReference>
<dbReference type="GO" id="GO:0000793">
    <property type="term" value="C:condensed chromosome"/>
    <property type="evidence" value="ECO:0007669"/>
    <property type="project" value="TreeGrafter"/>
</dbReference>
<proteinExistence type="predicted"/>
<dbReference type="GO" id="GO:0046975">
    <property type="term" value="F:histone H3K36 methyltransferase activity"/>
    <property type="evidence" value="ECO:0007669"/>
    <property type="project" value="TreeGrafter"/>
</dbReference>